<evidence type="ECO:0000256" key="1">
    <source>
        <dbReference type="SAM" id="MobiDB-lite"/>
    </source>
</evidence>
<feature type="region of interest" description="Disordered" evidence="1">
    <location>
        <begin position="664"/>
        <end position="717"/>
    </location>
</feature>
<dbReference type="InterPro" id="IPR031915">
    <property type="entry name" value="Clr2_N"/>
</dbReference>
<accession>A0A9W8Y483</accession>
<feature type="region of interest" description="Disordered" evidence="1">
    <location>
        <begin position="1"/>
        <end position="26"/>
    </location>
</feature>
<dbReference type="EMBL" id="JAPEUY010000014">
    <property type="protein sequence ID" value="KAJ4366356.1"/>
    <property type="molecule type" value="Genomic_DNA"/>
</dbReference>
<feature type="domain" description="Cryptic loci regulator 2 C-terminal" evidence="2">
    <location>
        <begin position="393"/>
        <end position="516"/>
    </location>
</feature>
<evidence type="ECO:0000259" key="2">
    <source>
        <dbReference type="Pfam" id="PF10383"/>
    </source>
</evidence>
<feature type="compositionally biased region" description="Acidic residues" evidence="1">
    <location>
        <begin position="685"/>
        <end position="703"/>
    </location>
</feature>
<protein>
    <submittedName>
        <fullName evidence="4">Uncharacterized protein</fullName>
    </submittedName>
</protein>
<dbReference type="Pfam" id="PF16761">
    <property type="entry name" value="Clr2_transil"/>
    <property type="match status" value="1"/>
</dbReference>
<dbReference type="GO" id="GO:0033553">
    <property type="term" value="C:rDNA heterochromatin"/>
    <property type="evidence" value="ECO:0007669"/>
    <property type="project" value="TreeGrafter"/>
</dbReference>
<dbReference type="GO" id="GO:0070824">
    <property type="term" value="C:SHREC complex"/>
    <property type="evidence" value="ECO:0007669"/>
    <property type="project" value="InterPro"/>
</dbReference>
<evidence type="ECO:0000313" key="4">
    <source>
        <dbReference type="EMBL" id="KAJ4366356.1"/>
    </source>
</evidence>
<dbReference type="InterPro" id="IPR038986">
    <property type="entry name" value="Clr2"/>
</dbReference>
<comment type="caution">
    <text evidence="4">The sequence shown here is derived from an EMBL/GenBank/DDBJ whole genome shotgun (WGS) entry which is preliminary data.</text>
</comment>
<evidence type="ECO:0000313" key="5">
    <source>
        <dbReference type="Proteomes" id="UP001140560"/>
    </source>
</evidence>
<gene>
    <name evidence="4" type="ORF">N0V83_007992</name>
</gene>
<dbReference type="PANTHER" id="PTHR38046:SF1">
    <property type="entry name" value="CRYPTIC LOCI REGULATOR 2"/>
    <property type="match status" value="1"/>
</dbReference>
<dbReference type="PANTHER" id="PTHR38046">
    <property type="entry name" value="CRYPTIC LOCI REGULATOR 2"/>
    <property type="match status" value="1"/>
</dbReference>
<feature type="compositionally biased region" description="Low complexity" evidence="1">
    <location>
        <begin position="127"/>
        <end position="143"/>
    </location>
</feature>
<dbReference type="GO" id="GO:0030466">
    <property type="term" value="P:silent mating-type cassette heterochromatin formation"/>
    <property type="evidence" value="ECO:0007669"/>
    <property type="project" value="TreeGrafter"/>
</dbReference>
<feature type="domain" description="Cryptic loci regulator 2 N-terminal" evidence="3">
    <location>
        <begin position="55"/>
        <end position="119"/>
    </location>
</feature>
<dbReference type="InterPro" id="IPR018839">
    <property type="entry name" value="Tscrpt-silencing_Clr2_C"/>
</dbReference>
<feature type="region of interest" description="Disordered" evidence="1">
    <location>
        <begin position="470"/>
        <end position="492"/>
    </location>
</feature>
<dbReference type="Proteomes" id="UP001140560">
    <property type="component" value="Unassembled WGS sequence"/>
</dbReference>
<name>A0A9W8Y483_9PLEO</name>
<dbReference type="GO" id="GO:0031934">
    <property type="term" value="C:mating-type region heterochromatin"/>
    <property type="evidence" value="ECO:0007669"/>
    <property type="project" value="TreeGrafter"/>
</dbReference>
<reference evidence="4" key="1">
    <citation type="submission" date="2022-10" db="EMBL/GenBank/DDBJ databases">
        <title>Tapping the CABI collections for fungal endophytes: first genome assemblies for Collariella, Neodidymelliopsis, Ascochyta clinopodiicola, Didymella pomorum, Didymosphaeria variabile, Neocosmospora piperis and Neocucurbitaria cava.</title>
        <authorList>
            <person name="Hill R."/>
        </authorList>
    </citation>
    <scope>NUCLEOTIDE SEQUENCE</scope>
    <source>
        <strain evidence="4">IMI 356814</strain>
    </source>
</reference>
<feature type="region of interest" description="Disordered" evidence="1">
    <location>
        <begin position="127"/>
        <end position="156"/>
    </location>
</feature>
<proteinExistence type="predicted"/>
<keyword evidence="5" id="KW-1185">Reference proteome</keyword>
<dbReference type="Pfam" id="PF10383">
    <property type="entry name" value="Clr2"/>
    <property type="match status" value="1"/>
</dbReference>
<dbReference type="AlphaFoldDB" id="A0A9W8Y483"/>
<sequence length="731" mass="81667">MSSIVVRLRPGSDGDPTHIPPAGNHAQVNPPMLYLEKIGQQWMQSRGEARPGVKYVLESLPNGYTMWQRPRPGDAKHLDKYLFGHPEHRKFDSPNRFYPHFQYLMDNAGSSMGCPCTVCAGNSGVLPKTSSAQKSSSSAASSRPPTPNRPRPATSQAAATLAAPILSAVQMKGRPKTLSAGMDTSHVDEEGTPDVYRGLIEKLRRHNTVDEPIKEPLSPDWQAEQDVLPSVLQNLREKEQWIPRVGDIVLYIRDLPKDVDLIRDEVTGVLQLYDEPSETFLGSPPWEAGLVGEVPKHALLHDLTEDDQTINVVESGLRVEPVPDVNTTDKSLSKRHKYVSLRQVRPMALWKELLLGPQEEWHPTITNALGITSTISLMGKHRFRGTWPNANIYCHGLYLGFEMLAVGDTVRLLPNTNSGQTECSDIMIIKSIRLRWSNMDKASNNDYDEGRPYNSEIWVYGSAYTNDPTRSDKQWLSDQNNEPPKAAEAYSSWHPLHPSSKELAVPYSRVLGRLYERDALAIWLNTDSDDASLDIGRQGLLEARAFSRQHDKRIAQEPSATWYWGDDRADALNLHTINGLEVAKYDQERDVRKWRKDIKLIEGMNNNPPKGGSSTTTITNMKQASADASAAGGRGLRRFMAPGTSTTSSSLPAAVRTQQALFRETSFSSSSGSGRKRSHDVFQLNDEEEDEEDGDDEDDDDEEIRQHTKLVLKEAEPGPLKRKAKVMIVID</sequence>
<evidence type="ECO:0000259" key="3">
    <source>
        <dbReference type="Pfam" id="PF16761"/>
    </source>
</evidence>
<dbReference type="OrthoDB" id="438224at2759"/>
<organism evidence="4 5">
    <name type="scientific">Neocucurbitaria cava</name>
    <dbReference type="NCBI Taxonomy" id="798079"/>
    <lineage>
        <taxon>Eukaryota</taxon>
        <taxon>Fungi</taxon>
        <taxon>Dikarya</taxon>
        <taxon>Ascomycota</taxon>
        <taxon>Pezizomycotina</taxon>
        <taxon>Dothideomycetes</taxon>
        <taxon>Pleosporomycetidae</taxon>
        <taxon>Pleosporales</taxon>
        <taxon>Pleosporineae</taxon>
        <taxon>Cucurbitariaceae</taxon>
        <taxon>Neocucurbitaria</taxon>
    </lineage>
</organism>